<dbReference type="EMBL" id="QRQE01000026">
    <property type="protein sequence ID" value="RHM74745.1"/>
    <property type="molecule type" value="Genomic_DNA"/>
</dbReference>
<comment type="caution">
    <text evidence="2">The sequence shown here is derived from an EMBL/GenBank/DDBJ whole genome shotgun (WGS) entry which is preliminary data.</text>
</comment>
<dbReference type="RefSeq" id="WP_118444755.1">
    <property type="nucleotide sequence ID" value="NZ_JBCPGC010000022.1"/>
</dbReference>
<sequence length="476" mass="54595">MATKYHQISLSDIFSDYQNSFIDDSTSFFSLLSEHFDLNEFIPSEFLTAFYLSIGRKRLYPLQGFLTAFILQKIFSIPTDSLLLLFLHLSKELRDFCGFTKVPDASLMSRFKHDFEPYIELMFQRMVDYTEPICQLIDSSLSQMLTFDTSGIELYVTENNSKTLNALIKKLKVFYKDKPDIDPYKMAYGLMPSQAVSFTDAKQMYINGHFCYADKFAILTNGLGIVRHLSFIDDNDFKASHPELNVEKKTDSPDEDKSVGDASALVPVLNDYFSLHPDFHSDTFLGDSAFDSAELYGKLFHDFHFSRALIPYNPGNESPLKKVGYNAYGYPTCPNDPSLSMKYCGITKERGRTDRIKWICPKMHYHKGWICDCDKPCSSAKRGRTTYTYENMDLRMFPGVQRDSDEWNDTYKVRTIVERAINHFKINMCIAGRKTRSHISTKADVFLAGIASQLTVIVAYAMNCPQYIRSLKPLVS</sequence>
<evidence type="ECO:0000313" key="2">
    <source>
        <dbReference type="EMBL" id="RHM74745.1"/>
    </source>
</evidence>
<accession>A0A415S8X7</accession>
<evidence type="ECO:0000313" key="3">
    <source>
        <dbReference type="Proteomes" id="UP000285610"/>
    </source>
</evidence>
<protein>
    <submittedName>
        <fullName evidence="2">Transposase</fullName>
    </submittedName>
</protein>
<name>A0A415S8X7_MEDGN</name>
<proteinExistence type="predicted"/>
<gene>
    <name evidence="2" type="ORF">DWZ50_11020</name>
</gene>
<reference evidence="2 3" key="1">
    <citation type="submission" date="2018-08" db="EMBL/GenBank/DDBJ databases">
        <title>A genome reference for cultivated species of the human gut microbiota.</title>
        <authorList>
            <person name="Zou Y."/>
            <person name="Xue W."/>
            <person name="Luo G."/>
        </authorList>
    </citation>
    <scope>NUCLEOTIDE SEQUENCE [LARGE SCALE GENOMIC DNA]</scope>
    <source>
        <strain evidence="2 3">AF33-12</strain>
    </source>
</reference>
<dbReference type="AlphaFoldDB" id="A0A415S8X7"/>
<organism evidence="2 3">
    <name type="scientific">Mediterraneibacter gnavus</name>
    <name type="common">Ruminococcus gnavus</name>
    <dbReference type="NCBI Taxonomy" id="33038"/>
    <lineage>
        <taxon>Bacteria</taxon>
        <taxon>Bacillati</taxon>
        <taxon>Bacillota</taxon>
        <taxon>Clostridia</taxon>
        <taxon>Lachnospirales</taxon>
        <taxon>Lachnospiraceae</taxon>
        <taxon>Mediterraneibacter</taxon>
    </lineage>
</organism>
<dbReference type="Pfam" id="PF05598">
    <property type="entry name" value="DUF772"/>
    <property type="match status" value="1"/>
</dbReference>
<evidence type="ECO:0000259" key="1">
    <source>
        <dbReference type="Pfam" id="PF05598"/>
    </source>
</evidence>
<dbReference type="InterPro" id="IPR008490">
    <property type="entry name" value="Transposase_InsH_N"/>
</dbReference>
<feature type="domain" description="Transposase InsH N-terminal" evidence="1">
    <location>
        <begin position="21"/>
        <end position="113"/>
    </location>
</feature>
<dbReference type="Proteomes" id="UP000285610">
    <property type="component" value="Unassembled WGS sequence"/>
</dbReference>